<gene>
    <name evidence="2" type="ORF">ACFOYW_09950</name>
</gene>
<evidence type="ECO:0000313" key="2">
    <source>
        <dbReference type="EMBL" id="MFC4243696.1"/>
    </source>
</evidence>
<protein>
    <submittedName>
        <fullName evidence="2">Glycosyltransferase family 2 protein</fullName>
    </submittedName>
</protein>
<dbReference type="Proteomes" id="UP001595900">
    <property type="component" value="Unassembled WGS sequence"/>
</dbReference>
<name>A0ABV8Q8A6_9MICO</name>
<evidence type="ECO:0000313" key="3">
    <source>
        <dbReference type="Proteomes" id="UP001595900"/>
    </source>
</evidence>
<dbReference type="InterPro" id="IPR029044">
    <property type="entry name" value="Nucleotide-diphossugar_trans"/>
</dbReference>
<dbReference type="EMBL" id="JBHSCN010000005">
    <property type="protein sequence ID" value="MFC4243696.1"/>
    <property type="molecule type" value="Genomic_DNA"/>
</dbReference>
<reference evidence="3" key="1">
    <citation type="journal article" date="2019" name="Int. J. Syst. Evol. Microbiol.">
        <title>The Global Catalogue of Microorganisms (GCM) 10K type strain sequencing project: providing services to taxonomists for standard genome sequencing and annotation.</title>
        <authorList>
            <consortium name="The Broad Institute Genomics Platform"/>
            <consortium name="The Broad Institute Genome Sequencing Center for Infectious Disease"/>
            <person name="Wu L."/>
            <person name="Ma J."/>
        </authorList>
    </citation>
    <scope>NUCLEOTIDE SEQUENCE [LARGE SCALE GENOMIC DNA]</scope>
    <source>
        <strain evidence="3">CGMCC 1.10363</strain>
    </source>
</reference>
<dbReference type="Pfam" id="PF00535">
    <property type="entry name" value="Glycos_transf_2"/>
    <property type="match status" value="1"/>
</dbReference>
<proteinExistence type="predicted"/>
<evidence type="ECO:0000259" key="1">
    <source>
        <dbReference type="Pfam" id="PF00535"/>
    </source>
</evidence>
<dbReference type="CDD" id="cd00761">
    <property type="entry name" value="Glyco_tranf_GTA_type"/>
    <property type="match status" value="1"/>
</dbReference>
<comment type="caution">
    <text evidence="2">The sequence shown here is derived from an EMBL/GenBank/DDBJ whole genome shotgun (WGS) entry which is preliminary data.</text>
</comment>
<accession>A0ABV8Q8A6</accession>
<dbReference type="RefSeq" id="WP_390228776.1">
    <property type="nucleotide sequence ID" value="NZ_JBHSCN010000005.1"/>
</dbReference>
<dbReference type="InterPro" id="IPR001173">
    <property type="entry name" value="Glyco_trans_2-like"/>
</dbReference>
<dbReference type="InterPro" id="IPR050834">
    <property type="entry name" value="Glycosyltransf_2"/>
</dbReference>
<keyword evidence="3" id="KW-1185">Reference proteome</keyword>
<feature type="domain" description="Glycosyltransferase 2-like" evidence="1">
    <location>
        <begin position="17"/>
        <end position="124"/>
    </location>
</feature>
<dbReference type="SUPFAM" id="SSF53448">
    <property type="entry name" value="Nucleotide-diphospho-sugar transferases"/>
    <property type="match status" value="1"/>
</dbReference>
<sequence>MMSGGGHTAQPVRARFTVVIPTHRRPELLAECLRSIAGQRRRPDEVVVISDGPDSDAAEVARTAAVPVVFRELPQGGVARARNAGIELATGDWVCFLDDDDLYHPDFLAELERYVEAHPDAHAVNAEYWRFANVPGDGIDIVGASVGELLTASVDAVPVTDMSYLHITGRSYELLLHGLRGNLSSTAVRRELLLAAGRFPEGRVCAEDWTMFLNVARYAEWHVVPRRLVFMRTHPGNNTSARPVLNAVHTLEAIRDVWRQSERPTPQHPSIDVYRLDYRFMLRSGLASARRARDWGAYRRLLTVGAELLPRRADRLRAVVASATRRS</sequence>
<organism evidence="2 3">
    <name type="scientific">Gryllotalpicola reticulitermitis</name>
    <dbReference type="NCBI Taxonomy" id="1184153"/>
    <lineage>
        <taxon>Bacteria</taxon>
        <taxon>Bacillati</taxon>
        <taxon>Actinomycetota</taxon>
        <taxon>Actinomycetes</taxon>
        <taxon>Micrococcales</taxon>
        <taxon>Microbacteriaceae</taxon>
        <taxon>Gryllotalpicola</taxon>
    </lineage>
</organism>
<dbReference type="PANTHER" id="PTHR43685:SF14">
    <property type="entry name" value="GLYCOSYLTRANSFERASE 2-LIKE DOMAIN-CONTAINING PROTEIN"/>
    <property type="match status" value="1"/>
</dbReference>
<dbReference type="Gene3D" id="3.90.550.10">
    <property type="entry name" value="Spore Coat Polysaccharide Biosynthesis Protein SpsA, Chain A"/>
    <property type="match status" value="1"/>
</dbReference>
<dbReference type="PANTHER" id="PTHR43685">
    <property type="entry name" value="GLYCOSYLTRANSFERASE"/>
    <property type="match status" value="1"/>
</dbReference>